<evidence type="ECO:0000256" key="3">
    <source>
        <dbReference type="SAM" id="Coils"/>
    </source>
</evidence>
<dbReference type="GO" id="GO:0022857">
    <property type="term" value="F:transmembrane transporter activity"/>
    <property type="evidence" value="ECO:0007669"/>
    <property type="project" value="InterPro"/>
</dbReference>
<evidence type="ECO:0000256" key="1">
    <source>
        <dbReference type="ARBA" id="ARBA00004196"/>
    </source>
</evidence>
<sequence length="434" mass="46559">MQEAVLSTVPEGMARQLREASFREIDRPSRRSVGAPLMFVLPRLPLKALGAVSLLSLAACGQPQQQQGGPPPPPAVTVAKPQPRTITDYDEYVGRFVAMDEVNVHARVSGYLSEIQFTDGQLVKKGDPLFTLDQRPFKIALDQAKANLAQAQANLDYAQTDLERAKTLLQDRNSTAISKQTFDQRTQTERTAAATLQAQEAAVASAQLDLEFTQLTAPISGRIGDRRVSVGNYVIGASAGTPTLLAVIVSQDPIRFEFTFDEGSLLRYKNSGTGANDGAPVDLKLLDEKTFAHHGKMDFLNNVVDTATGTIRGRAVFANPDGLFKPGMFARIRVAASKPYEALTVPDTAIGTEQVRKFVYVVGPENTIAMKFVELGPVVDGRRAVKSGLTADDVVVVNGLMRVRPGVKVTPQEEKPAAPAPAGAQNGNAAAPAK</sequence>
<feature type="domain" description="Multidrug resistance protein MdtA-like alpha-helical hairpin" evidence="5">
    <location>
        <begin position="141"/>
        <end position="213"/>
    </location>
</feature>
<dbReference type="Pfam" id="PF25917">
    <property type="entry name" value="BSH_RND"/>
    <property type="match status" value="1"/>
</dbReference>
<reference evidence="9 10" key="4">
    <citation type="journal article" date="2009" name="Appl. Environ. Microbiol.">
        <title>Comparative genome-wide transcriptional profiling of Azorhizobium caulinodans ORS571 grown under free-living and symbiotic conditions.</title>
        <authorList>
            <person name="Tsukada S."/>
            <person name="Aono T."/>
            <person name="Akiba N."/>
            <person name="Lee KB."/>
            <person name="Liu CT."/>
            <person name="Toyazaki H."/>
            <person name="Oyaizu H."/>
        </authorList>
    </citation>
    <scope>NUCLEOTIDE SEQUENCE [LARGE SCALE GENOMIC DNA]</scope>
    <source>
        <strain evidence="10">ATCC 43989 / DSM 5975 / JCM 20966 / LMG 6465 / NBRC 14845 / NCIMB 13405 / ORS 571</strain>
    </source>
</reference>
<reference evidence="9 10" key="6">
    <citation type="journal article" date="2011" name="Appl. Environ. Microbiol.">
        <title>Involvement of the azorhizobial chromosome partition gene (parA) in the onset of bacteroid differentiation during Sesbania rostrata stem nodule development.</title>
        <authorList>
            <person name="Liu CT."/>
            <person name="Lee KB."/>
            <person name="Wang YS."/>
            <person name="Peng MH."/>
            <person name="Lee KT."/>
            <person name="Suzuki S."/>
            <person name="Suzuki T."/>
            <person name="Oyaizu H."/>
        </authorList>
    </citation>
    <scope>NUCLEOTIDE SEQUENCE [LARGE SCALE GENOMIC DNA]</scope>
    <source>
        <strain evidence="10">ATCC 43989 / DSM 5975 / JCM 20966 / LMG 6465 / NBRC 14845 / NCIMB 13405 / ORS 571</strain>
    </source>
</reference>
<evidence type="ECO:0000256" key="2">
    <source>
        <dbReference type="ARBA" id="ARBA00009477"/>
    </source>
</evidence>
<dbReference type="GO" id="GO:0005886">
    <property type="term" value="C:plasma membrane"/>
    <property type="evidence" value="ECO:0007669"/>
    <property type="project" value="TreeGrafter"/>
</dbReference>
<dbReference type="EMBL" id="AP009384">
    <property type="protein sequence ID" value="BAF89909.1"/>
    <property type="molecule type" value="Genomic_DNA"/>
</dbReference>
<dbReference type="KEGG" id="azc:AZC_3911"/>
<comment type="similarity">
    <text evidence="2">Belongs to the membrane fusion protein (MFP) (TC 8.A.1) family.</text>
</comment>
<dbReference type="STRING" id="438753.AZC_3911"/>
<reference evidence="9 10" key="1">
    <citation type="journal article" date="2007" name="Appl. Environ. Microbiol.">
        <title>Rhizobial factors required for stem nodule maturation and maintenance in Sesbania rostrata-Azorhizobium caulinodans ORS571 symbiosis.</title>
        <authorList>
            <person name="Suzuki S."/>
            <person name="Aono T."/>
            <person name="Lee KB."/>
            <person name="Suzuki T."/>
            <person name="Liu CT."/>
            <person name="Miwa H."/>
            <person name="Wakao S."/>
            <person name="Iki T."/>
            <person name="Oyaizu H."/>
        </authorList>
    </citation>
    <scope>NUCLEOTIDE SEQUENCE [LARGE SCALE GENOMIC DNA]</scope>
    <source>
        <strain evidence="10">ATCC 43989 / DSM 5975 / JCM 20966 / LMG 6465 / NBRC 14845 / NCIMB 13405 / ORS 571</strain>
    </source>
</reference>
<dbReference type="Proteomes" id="UP000000270">
    <property type="component" value="Chromosome"/>
</dbReference>
<feature type="domain" description="Multidrug resistance protein MdtA-like barrel-sandwich hybrid" evidence="6">
    <location>
        <begin position="101"/>
        <end position="239"/>
    </location>
</feature>
<reference evidence="9 10" key="3">
    <citation type="journal article" date="2008" name="BMC Genomics">
        <title>The genome of the versatile nitrogen fixer Azorhizobium caulinodans ORS571.</title>
        <authorList>
            <person name="Lee KB."/>
            <person name="Backer P.D."/>
            <person name="Aono T."/>
            <person name="Liu CT."/>
            <person name="Suzuki S."/>
            <person name="Suzuki T."/>
            <person name="Kaneko T."/>
            <person name="Yamada M."/>
            <person name="Tabata S."/>
            <person name="Kupfer D.M."/>
            <person name="Najar F.Z."/>
            <person name="Wiley G.B."/>
            <person name="Roe B."/>
            <person name="Binnewies T.T."/>
            <person name="Ussery D.W."/>
            <person name="D'Haeze W."/>
            <person name="Herder J.D."/>
            <person name="Gevers D."/>
            <person name="Vereecke D."/>
            <person name="Holsters M."/>
            <person name="Oyaizu H."/>
        </authorList>
    </citation>
    <scope>NUCLEOTIDE SEQUENCE [LARGE SCALE GENOMIC DNA]</scope>
    <source>
        <strain evidence="10">ATCC 43989 / DSM 5975 / JCM 20966 / LMG 6465 / NBRC 14845 / NCIMB 13405 / ORS 571</strain>
    </source>
</reference>
<evidence type="ECO:0000259" key="5">
    <source>
        <dbReference type="Pfam" id="PF25876"/>
    </source>
</evidence>
<dbReference type="InterPro" id="IPR006143">
    <property type="entry name" value="RND_pump_MFP"/>
</dbReference>
<dbReference type="NCBIfam" id="TIGR01730">
    <property type="entry name" value="RND_mfp"/>
    <property type="match status" value="1"/>
</dbReference>
<dbReference type="Pfam" id="PF25944">
    <property type="entry name" value="Beta-barrel_RND"/>
    <property type="match status" value="1"/>
</dbReference>
<comment type="subcellular location">
    <subcellularLocation>
        <location evidence="1">Cell envelope</location>
    </subcellularLocation>
</comment>
<dbReference type="InterPro" id="IPR058627">
    <property type="entry name" value="MdtA-like_C"/>
</dbReference>
<name>A8IKI0_AZOC5</name>
<dbReference type="InterPro" id="IPR058625">
    <property type="entry name" value="MdtA-like_BSH"/>
</dbReference>
<dbReference type="SUPFAM" id="SSF111369">
    <property type="entry name" value="HlyD-like secretion proteins"/>
    <property type="match status" value="1"/>
</dbReference>
<dbReference type="Gene3D" id="2.40.30.170">
    <property type="match status" value="1"/>
</dbReference>
<evidence type="ECO:0000256" key="4">
    <source>
        <dbReference type="SAM" id="MobiDB-lite"/>
    </source>
</evidence>
<feature type="coiled-coil region" evidence="3">
    <location>
        <begin position="141"/>
        <end position="168"/>
    </location>
</feature>
<reference evidence="9 10" key="5">
    <citation type="journal article" date="2010" name="Appl. Environ. Microbiol.">
        <title>phrR-like gene praR of Azorhizobium caulinodans ORS571 is essential for symbiosis with Sesbania rostrata and is involved in expression of reb genes.</title>
        <authorList>
            <person name="Akiba N."/>
            <person name="Aono T."/>
            <person name="Toyazaki H."/>
            <person name="Sato S."/>
            <person name="Oyaizu H."/>
        </authorList>
    </citation>
    <scope>NUCLEOTIDE SEQUENCE [LARGE SCALE GENOMIC DNA]</scope>
    <source>
        <strain evidence="10">ATCC 43989 / DSM 5975 / JCM 20966 / LMG 6465 / NBRC 14845 / NCIMB 13405 / ORS 571</strain>
    </source>
</reference>
<organism evidence="9 10">
    <name type="scientific">Azorhizobium caulinodans (strain ATCC 43989 / DSM 5975 / JCM 20966 / LMG 6465 / NBRC 14845 / NCIMB 13405 / ORS 571)</name>
    <dbReference type="NCBI Taxonomy" id="438753"/>
    <lineage>
        <taxon>Bacteria</taxon>
        <taxon>Pseudomonadati</taxon>
        <taxon>Pseudomonadota</taxon>
        <taxon>Alphaproteobacteria</taxon>
        <taxon>Hyphomicrobiales</taxon>
        <taxon>Xanthobacteraceae</taxon>
        <taxon>Azorhizobium</taxon>
    </lineage>
</organism>
<dbReference type="InterPro" id="IPR058624">
    <property type="entry name" value="MdtA-like_HH"/>
</dbReference>
<feature type="domain" description="Multidrug resistance protein MdtA-like beta-barrel" evidence="7">
    <location>
        <begin position="253"/>
        <end position="336"/>
    </location>
</feature>
<dbReference type="Gene3D" id="2.40.50.100">
    <property type="match status" value="1"/>
</dbReference>
<reference evidence="10" key="2">
    <citation type="submission" date="2007-04" db="EMBL/GenBank/DDBJ databases">
        <title>Complete genome sequence of the nitrogen-fixing bacterium Azorhizobium caulinodans ORS571.</title>
        <authorList>
            <person name="Lee K.B."/>
            <person name="Backer P.D."/>
            <person name="Aono T."/>
            <person name="Liu C.T."/>
            <person name="Suzuki S."/>
            <person name="Suzuki T."/>
            <person name="Kaneko T."/>
            <person name="Yamada M."/>
            <person name="Tabata S."/>
            <person name="Kupfer D.M."/>
            <person name="Najar F.Z."/>
            <person name="Wiley G.B."/>
            <person name="Roe B."/>
            <person name="Binnewies T."/>
            <person name="Ussery D."/>
            <person name="Vereecke D."/>
            <person name="Gevers D."/>
            <person name="Holsters M."/>
            <person name="Oyaizu H."/>
        </authorList>
    </citation>
    <scope>NUCLEOTIDE SEQUENCE [LARGE SCALE GENOMIC DNA]</scope>
    <source>
        <strain evidence="10">ATCC 43989 / DSM 5975 / JCM 20966 / LMG 6465 / NBRC 14845 / NCIMB 13405 / ORS 571</strain>
    </source>
</reference>
<accession>A8IKI0</accession>
<dbReference type="Gene3D" id="2.40.420.20">
    <property type="match status" value="1"/>
</dbReference>
<evidence type="ECO:0000259" key="6">
    <source>
        <dbReference type="Pfam" id="PF25917"/>
    </source>
</evidence>
<feature type="domain" description="Multidrug resistance protein MdtA-like C-terminal permuted SH3" evidence="8">
    <location>
        <begin position="342"/>
        <end position="401"/>
    </location>
</feature>
<dbReference type="Pfam" id="PF25967">
    <property type="entry name" value="RND-MFP_C"/>
    <property type="match status" value="1"/>
</dbReference>
<evidence type="ECO:0000259" key="7">
    <source>
        <dbReference type="Pfam" id="PF25944"/>
    </source>
</evidence>
<dbReference type="GO" id="GO:0046677">
    <property type="term" value="P:response to antibiotic"/>
    <property type="evidence" value="ECO:0007669"/>
    <property type="project" value="TreeGrafter"/>
</dbReference>
<dbReference type="FunFam" id="2.40.420.20:FF:000001">
    <property type="entry name" value="Efflux RND transporter periplasmic adaptor subunit"/>
    <property type="match status" value="1"/>
</dbReference>
<evidence type="ECO:0000313" key="10">
    <source>
        <dbReference type="Proteomes" id="UP000000270"/>
    </source>
</evidence>
<dbReference type="HOGENOM" id="CLU_018816_2_1_5"/>
<gene>
    <name evidence="9" type="primary">hlyD</name>
    <name evidence="9" type="ordered locus">AZC_3911</name>
</gene>
<evidence type="ECO:0000313" key="9">
    <source>
        <dbReference type="EMBL" id="BAF89909.1"/>
    </source>
</evidence>
<dbReference type="Gene3D" id="1.10.287.470">
    <property type="entry name" value="Helix hairpin bin"/>
    <property type="match status" value="1"/>
</dbReference>
<protein>
    <submittedName>
        <fullName evidence="9">Secretion protein</fullName>
    </submittedName>
</protein>
<dbReference type="PANTHER" id="PTHR30158:SF24">
    <property type="entry name" value="HLYD FAMILY SECRETION PROTEIN"/>
    <property type="match status" value="1"/>
</dbReference>
<dbReference type="AlphaFoldDB" id="A8IKI0"/>
<dbReference type="Pfam" id="PF25876">
    <property type="entry name" value="HH_MFP_RND"/>
    <property type="match status" value="1"/>
</dbReference>
<feature type="region of interest" description="Disordered" evidence="4">
    <location>
        <begin position="408"/>
        <end position="434"/>
    </location>
</feature>
<evidence type="ECO:0000259" key="8">
    <source>
        <dbReference type="Pfam" id="PF25967"/>
    </source>
</evidence>
<dbReference type="PANTHER" id="PTHR30158">
    <property type="entry name" value="ACRA/E-RELATED COMPONENT OF DRUG EFFLUX TRANSPORTER"/>
    <property type="match status" value="1"/>
</dbReference>
<keyword evidence="3" id="KW-0175">Coiled coil</keyword>
<dbReference type="eggNOG" id="COG0845">
    <property type="taxonomic scope" value="Bacteria"/>
</dbReference>
<proteinExistence type="inferred from homology"/>
<dbReference type="InterPro" id="IPR058626">
    <property type="entry name" value="MdtA-like_b-barrel"/>
</dbReference>
<keyword evidence="10" id="KW-1185">Reference proteome</keyword>
<feature type="compositionally biased region" description="Low complexity" evidence="4">
    <location>
        <begin position="420"/>
        <end position="434"/>
    </location>
</feature>
<dbReference type="GO" id="GO:0030313">
    <property type="term" value="C:cell envelope"/>
    <property type="evidence" value="ECO:0007669"/>
    <property type="project" value="UniProtKB-SubCell"/>
</dbReference>